<organism evidence="5 6">
    <name type="scientific">Leptospira bouyouniensis</name>
    <dbReference type="NCBI Taxonomy" id="2484911"/>
    <lineage>
        <taxon>Bacteria</taxon>
        <taxon>Pseudomonadati</taxon>
        <taxon>Spirochaetota</taxon>
        <taxon>Spirochaetia</taxon>
        <taxon>Leptospirales</taxon>
        <taxon>Leptospiraceae</taxon>
        <taxon>Leptospira</taxon>
    </lineage>
</organism>
<evidence type="ECO:0000313" key="6">
    <source>
        <dbReference type="Proteomes" id="UP000297641"/>
    </source>
</evidence>
<name>A0A7I0HPF1_9LEPT</name>
<evidence type="ECO:0000256" key="2">
    <source>
        <dbReference type="ARBA" id="ARBA00023125"/>
    </source>
</evidence>
<dbReference type="PANTHER" id="PTHR46796">
    <property type="entry name" value="HTH-TYPE TRANSCRIPTIONAL ACTIVATOR RHAS-RELATED"/>
    <property type="match status" value="1"/>
</dbReference>
<evidence type="ECO:0000256" key="1">
    <source>
        <dbReference type="ARBA" id="ARBA00023015"/>
    </source>
</evidence>
<dbReference type="SUPFAM" id="SSF46689">
    <property type="entry name" value="Homeodomain-like"/>
    <property type="match status" value="1"/>
</dbReference>
<dbReference type="GO" id="GO:0003700">
    <property type="term" value="F:DNA-binding transcription factor activity"/>
    <property type="evidence" value="ECO:0007669"/>
    <property type="project" value="InterPro"/>
</dbReference>
<keyword evidence="3" id="KW-0804">Transcription</keyword>
<accession>A0A7I0HPF1</accession>
<dbReference type="PANTHER" id="PTHR46796:SF13">
    <property type="entry name" value="HTH-TYPE TRANSCRIPTIONAL ACTIVATOR RHAS"/>
    <property type="match status" value="1"/>
</dbReference>
<dbReference type="EMBL" id="RQFT01000012">
    <property type="protein sequence ID" value="TGL03476.1"/>
    <property type="molecule type" value="Genomic_DNA"/>
</dbReference>
<feature type="domain" description="HTH araC/xylS-type" evidence="4">
    <location>
        <begin position="159"/>
        <end position="261"/>
    </location>
</feature>
<gene>
    <name evidence="5" type="ORF">EHQ43_17075</name>
</gene>
<dbReference type="Proteomes" id="UP000297641">
    <property type="component" value="Unassembled WGS sequence"/>
</dbReference>
<proteinExistence type="predicted"/>
<comment type="caution">
    <text evidence="5">The sequence shown here is derived from an EMBL/GenBank/DDBJ whole genome shotgun (WGS) entry which is preliminary data.</text>
</comment>
<keyword evidence="1" id="KW-0805">Transcription regulation</keyword>
<dbReference type="InterPro" id="IPR046532">
    <property type="entry name" value="DUF6597"/>
</dbReference>
<dbReference type="InterPro" id="IPR050204">
    <property type="entry name" value="AraC_XylS_family_regulators"/>
</dbReference>
<dbReference type="Pfam" id="PF20240">
    <property type="entry name" value="DUF6597"/>
    <property type="match status" value="1"/>
</dbReference>
<dbReference type="InterPro" id="IPR009057">
    <property type="entry name" value="Homeodomain-like_sf"/>
</dbReference>
<dbReference type="GO" id="GO:0043565">
    <property type="term" value="F:sequence-specific DNA binding"/>
    <property type="evidence" value="ECO:0007669"/>
    <property type="project" value="InterPro"/>
</dbReference>
<protein>
    <submittedName>
        <fullName evidence="5">AraC family transcriptional regulator</fullName>
    </submittedName>
</protein>
<evidence type="ECO:0000256" key="3">
    <source>
        <dbReference type="ARBA" id="ARBA00023163"/>
    </source>
</evidence>
<dbReference type="PROSITE" id="PS01124">
    <property type="entry name" value="HTH_ARAC_FAMILY_2"/>
    <property type="match status" value="1"/>
</dbReference>
<dbReference type="InterPro" id="IPR018060">
    <property type="entry name" value="HTH_AraC"/>
</dbReference>
<keyword evidence="2" id="KW-0238">DNA-binding</keyword>
<dbReference type="AlphaFoldDB" id="A0A7I0HPF1"/>
<reference evidence="5 6" key="1">
    <citation type="journal article" date="2019" name="PLoS Negl. Trop. Dis.">
        <title>Revisiting the worldwide diversity of Leptospira species in the environment.</title>
        <authorList>
            <person name="Vincent A.T."/>
            <person name="Schiettekatte O."/>
            <person name="Bourhy P."/>
            <person name="Veyrier F.J."/>
            <person name="Picardeau M."/>
        </authorList>
    </citation>
    <scope>NUCLEOTIDE SEQUENCE [LARGE SCALE GENOMIC DNA]</scope>
    <source>
        <strain evidence="5 6">201800273</strain>
    </source>
</reference>
<evidence type="ECO:0000313" key="5">
    <source>
        <dbReference type="EMBL" id="TGL03476.1"/>
    </source>
</evidence>
<sequence>MMEYQTYPPHKDLSSIVKCYWTLKVEPSESKGKQIIVPDGCIEMAFLLGDGIKRFTNDDCFVLQPSTMVIGQITKPFTIEPLGYVNTFAVRFYPFGFSAVHSAGMDKLKDKETDLSELFGSRVVSELTNQIRAAKDTKERIHSIENFLFGLIKEKSNQERVVQMAIDTLLKSQGSASIRSIGKLNSNKIRDLERKFLKQVGVSPKQLGKIIRLQTAIKLMLDEKDKSLTQIAYDSDYYDQSHFIKDFKQVTGLNPSDFFGDKSFLLSTIFYQKE</sequence>
<dbReference type="SMART" id="SM00342">
    <property type="entry name" value="HTH_ARAC"/>
    <property type="match status" value="1"/>
</dbReference>
<dbReference type="Pfam" id="PF12833">
    <property type="entry name" value="HTH_18"/>
    <property type="match status" value="1"/>
</dbReference>
<dbReference type="Gene3D" id="1.10.10.60">
    <property type="entry name" value="Homeodomain-like"/>
    <property type="match status" value="1"/>
</dbReference>
<evidence type="ECO:0000259" key="4">
    <source>
        <dbReference type="PROSITE" id="PS01124"/>
    </source>
</evidence>